<proteinExistence type="predicted"/>
<reference evidence="2" key="1">
    <citation type="submission" date="2017-06" db="EMBL/GenBank/DDBJ databases">
        <authorList>
            <person name="Zhao X."/>
        </authorList>
    </citation>
    <scope>NUCLEOTIDE SEQUENCE [LARGE SCALE GENOMIC DNA]</scope>
</reference>
<name>A0A289YV61_9CAUD</name>
<keyword evidence="2" id="KW-1185">Reference proteome</keyword>
<accession>A0A289YV61</accession>
<sequence>MLYVNSGGAWRPCNRAYVNSGGAWRNVKQIYTNTNGKWWPVWDKANAQMPIYNQTVMAWGRGGGMPGTVWGSTVCYADWWLEIYRPIIGIVFSFNISKWQGSLHGSGGNFGIGESDPGVQWKADDRTGEQQSPVMGCNVQPGHVLRLWNYGNSNQGDGKTYSWLRLDRVIYGDPP</sequence>
<dbReference type="EMBL" id="MF285618">
    <property type="protein sequence ID" value="ATA65397.1"/>
    <property type="molecule type" value="Genomic_DNA"/>
</dbReference>
<gene>
    <name evidence="1" type="ORF">2050HW_00062</name>
</gene>
<evidence type="ECO:0000313" key="1">
    <source>
        <dbReference type="EMBL" id="ATA65397.1"/>
    </source>
</evidence>
<dbReference type="Proteomes" id="UP000223363">
    <property type="component" value="Segment"/>
</dbReference>
<evidence type="ECO:0000313" key="2">
    <source>
        <dbReference type="Proteomes" id="UP000223363"/>
    </source>
</evidence>
<organism evidence="1 2">
    <name type="scientific">Serratia phage vB_SmaM_ 2050HW</name>
    <dbReference type="NCBI Taxonomy" id="2024252"/>
    <lineage>
        <taxon>Viruses</taxon>
        <taxon>Duplodnaviria</taxon>
        <taxon>Heunggongvirae</taxon>
        <taxon>Uroviricota</taxon>
        <taxon>Caudoviricetes</taxon>
        <taxon>Chimalliviridae</taxon>
        <taxon>Moabitevirus</taxon>
        <taxon>Moabitevirus mv2050HW</taxon>
    </lineage>
</organism>
<protein>
    <submittedName>
        <fullName evidence="1">Uncharacterized protein</fullName>
    </submittedName>
</protein>